<keyword evidence="6" id="KW-1185">Reference proteome</keyword>
<evidence type="ECO:0000256" key="3">
    <source>
        <dbReference type="ARBA" id="ARBA00022483"/>
    </source>
</evidence>
<dbReference type="InterPro" id="IPR048628">
    <property type="entry name" value="Sec3_C"/>
</dbReference>
<proteinExistence type="inferred from homology"/>
<accession>A0AAF3EH26</accession>
<evidence type="ECO:0000313" key="6">
    <source>
        <dbReference type="Proteomes" id="UP000887575"/>
    </source>
</evidence>
<sequence length="843" mass="96560">MNAIRSSLHRQLFQPENERIATIGCLTKIDGKRRKHPTYLAIALSAQHPISVRIYIIKAEKEDNYKKKETWHLKDIRMVDGINPRKASEDFIIQHLDKTIRMSASTVEEKDTFVLQLQKLCRKYVPIQMPEFVNVPLFVEDSVIDNELPDDGPTTLDENLNDYQAISLKEEADFRKLLAKSNLTINECDKFAQNLSELLLEYDGANIQSIMGSETAVNKLLTLIDDVLAKEAQLQRELDKCDSLLVTCRDSVELIEEKDSLCVVERKNKERLRKELEDFLSALDTVTENHLRVLQEANISDPASIARCSEAARAFNAFHRGRIAKPMESMTAYQERSVVKEAANQFVDRFMSHLTTLFHNLNELTSDQDWHHLSIPKQSQRFHALSPLSELISWLKGFAPHVYQSAIDRYVQSTKLLYRRLFDRFFDNVIEEVQRLGVSNRLNTSNLSKASHDRSFGQSEAADQEEVIKLIETVLGELGPIVEMEQKFVVRFYHITADLLNVAETMSQGSGDSGSMGGKSIDKVLSEQVRGVMGPLFDSLVPQLDRFCKAICKQNQGNVLLLFVLLSKKALAPSDPGSYFAVTFGSLTVMIKRQFDSYMEAEAQLLTDVRISKRIRLGILPSLPRFAEFIRQTEKMFEGAERRTDLEKWYGHLYRAVCDGISKASVNPNSKSPSAVVRFENYHELYQILSELKISCLDGQRKAAKKEKEENIDAYVRDSLGRPLEKIHIFFESVEMAIGRGLKVEEVSYQQQFSRIELKKVISQYSGKEVKKGLEQLYKKVEKHLIDGSSLVQVVWRSMQEQFIKQIQSYQQLMTSCYTSSRPELEFSIQDVLQYFSEIAQEH</sequence>
<dbReference type="WBParaSite" id="MBELARI_LOCUS13293">
    <property type="protein sequence ID" value="MBELARI_LOCUS13293"/>
    <property type="gene ID" value="MBELARI_LOCUS13293"/>
</dbReference>
<protein>
    <recommendedName>
        <fullName evidence="5">Exocyst complex component Sec3 PIP2-binding N-terminal domain-containing protein</fullName>
    </recommendedName>
</protein>
<feature type="domain" description="Exocyst complex component Sec3 PIP2-binding N-terminal" evidence="5">
    <location>
        <begin position="33"/>
        <end position="124"/>
    </location>
</feature>
<dbReference type="GO" id="GO:0006887">
    <property type="term" value="P:exocytosis"/>
    <property type="evidence" value="ECO:0007669"/>
    <property type="project" value="UniProtKB-KW"/>
</dbReference>
<dbReference type="InterPro" id="IPR019160">
    <property type="entry name" value="Sec3_CC"/>
</dbReference>
<dbReference type="GO" id="GO:0006893">
    <property type="term" value="P:Golgi to plasma membrane transport"/>
    <property type="evidence" value="ECO:0007669"/>
    <property type="project" value="TreeGrafter"/>
</dbReference>
<dbReference type="GO" id="GO:0000145">
    <property type="term" value="C:exocyst"/>
    <property type="evidence" value="ECO:0007669"/>
    <property type="project" value="InterPro"/>
</dbReference>
<keyword evidence="4" id="KW-0175">Coiled coil</keyword>
<evidence type="ECO:0000256" key="2">
    <source>
        <dbReference type="ARBA" id="ARBA00022448"/>
    </source>
</evidence>
<dbReference type="Proteomes" id="UP000887575">
    <property type="component" value="Unassembled WGS sequence"/>
</dbReference>
<evidence type="ECO:0000256" key="1">
    <source>
        <dbReference type="ARBA" id="ARBA00006518"/>
    </source>
</evidence>
<dbReference type="Gene3D" id="2.30.29.90">
    <property type="match status" value="1"/>
</dbReference>
<evidence type="ECO:0000313" key="7">
    <source>
        <dbReference type="WBParaSite" id="MBELARI_LOCUS13293"/>
    </source>
</evidence>
<keyword evidence="2" id="KW-0813">Transport</keyword>
<dbReference type="Pfam" id="PF15277">
    <property type="entry name" value="Sec3-PIP2_bind"/>
    <property type="match status" value="1"/>
</dbReference>
<dbReference type="GO" id="GO:0005886">
    <property type="term" value="C:plasma membrane"/>
    <property type="evidence" value="ECO:0007669"/>
    <property type="project" value="TreeGrafter"/>
</dbReference>
<dbReference type="InterPro" id="IPR028258">
    <property type="entry name" value="Sec3-PIP2_bind"/>
</dbReference>
<dbReference type="CDD" id="cd14683">
    <property type="entry name" value="PH-EXOC1"/>
    <property type="match status" value="1"/>
</dbReference>
<dbReference type="PANTHER" id="PTHR16092:SF14">
    <property type="entry name" value="EXOCYST COMPLEX COMPONENT 1 ISOFORM X1"/>
    <property type="match status" value="1"/>
</dbReference>
<dbReference type="AlphaFoldDB" id="A0AAF3EH26"/>
<dbReference type="Pfam" id="PF09763">
    <property type="entry name" value="Sec3_CC"/>
    <property type="match status" value="1"/>
</dbReference>
<dbReference type="PANTHER" id="PTHR16092">
    <property type="entry name" value="SEC3/SYNTAXIN-RELATED"/>
    <property type="match status" value="1"/>
</dbReference>
<evidence type="ECO:0000259" key="5">
    <source>
        <dbReference type="SMART" id="SM01313"/>
    </source>
</evidence>
<name>A0AAF3EH26_9BILA</name>
<reference evidence="7" key="1">
    <citation type="submission" date="2024-02" db="UniProtKB">
        <authorList>
            <consortium name="WormBaseParasite"/>
        </authorList>
    </citation>
    <scope>IDENTIFICATION</scope>
</reference>
<dbReference type="GO" id="GO:0005546">
    <property type="term" value="F:phosphatidylinositol-4,5-bisphosphate binding"/>
    <property type="evidence" value="ECO:0007669"/>
    <property type="project" value="TreeGrafter"/>
</dbReference>
<evidence type="ECO:0000256" key="4">
    <source>
        <dbReference type="ARBA" id="ARBA00023054"/>
    </source>
</evidence>
<dbReference type="SMART" id="SM01313">
    <property type="entry name" value="Sec3-PIP2_bind"/>
    <property type="match status" value="1"/>
</dbReference>
<comment type="similarity">
    <text evidence="1">Belongs to the SEC3 family.</text>
</comment>
<keyword evidence="3" id="KW-0268">Exocytosis</keyword>
<dbReference type="Pfam" id="PF20654">
    <property type="entry name" value="Sec3_C-term"/>
    <property type="match status" value="1"/>
</dbReference>
<dbReference type="SUPFAM" id="SSF50729">
    <property type="entry name" value="PH domain-like"/>
    <property type="match status" value="1"/>
</dbReference>
<organism evidence="6 7">
    <name type="scientific">Mesorhabditis belari</name>
    <dbReference type="NCBI Taxonomy" id="2138241"/>
    <lineage>
        <taxon>Eukaryota</taxon>
        <taxon>Metazoa</taxon>
        <taxon>Ecdysozoa</taxon>
        <taxon>Nematoda</taxon>
        <taxon>Chromadorea</taxon>
        <taxon>Rhabditida</taxon>
        <taxon>Rhabditina</taxon>
        <taxon>Rhabditomorpha</taxon>
        <taxon>Rhabditoidea</taxon>
        <taxon>Rhabditidae</taxon>
        <taxon>Mesorhabditinae</taxon>
        <taxon>Mesorhabditis</taxon>
    </lineage>
</organism>